<evidence type="ECO:0000313" key="4">
    <source>
        <dbReference type="Proteomes" id="UP000756132"/>
    </source>
</evidence>
<accession>A0A9Q8P6F0</accession>
<name>A0A9Q8P6F0_PASFU</name>
<feature type="signal peptide" evidence="1">
    <location>
        <begin position="1"/>
        <end position="18"/>
    </location>
</feature>
<reference evidence="3" key="2">
    <citation type="journal article" date="2022" name="Microb. Genom.">
        <title>A chromosome-scale genome assembly of the tomato pathogen Cladosporium fulvum reveals a compartmentalized genome architecture and the presence of a dispensable chromosome.</title>
        <authorList>
            <person name="Zaccaron A.Z."/>
            <person name="Chen L.H."/>
            <person name="Samaras A."/>
            <person name="Stergiopoulos I."/>
        </authorList>
    </citation>
    <scope>NUCLEOTIDE SEQUENCE</scope>
    <source>
        <strain evidence="3">Race5_Kim</strain>
    </source>
</reference>
<proteinExistence type="predicted"/>
<dbReference type="OrthoDB" id="190201at2759"/>
<dbReference type="EMBL" id="CP090165">
    <property type="protein sequence ID" value="UJO14968.1"/>
    <property type="molecule type" value="Genomic_DNA"/>
</dbReference>
<dbReference type="InterPro" id="IPR029058">
    <property type="entry name" value="AB_hydrolase_fold"/>
</dbReference>
<gene>
    <name evidence="3" type="ORF">CLAFUR5_08276</name>
</gene>
<dbReference type="KEGG" id="ffu:CLAFUR5_08276"/>
<dbReference type="RefSeq" id="XP_047759334.1">
    <property type="nucleotide sequence ID" value="XM_047907424.1"/>
</dbReference>
<feature type="domain" description="AB hydrolase-1" evidence="2">
    <location>
        <begin position="129"/>
        <end position="229"/>
    </location>
</feature>
<dbReference type="SUPFAM" id="SSF53474">
    <property type="entry name" value="alpha/beta-Hydrolases"/>
    <property type="match status" value="1"/>
</dbReference>
<keyword evidence="1" id="KW-0732">Signal</keyword>
<sequence length="400" mass="43401">MRVWLALALCAARRGTAAIPKGATHAFAGCRGVSFDVSGSAMNRDLSDLDMKDLDALTARLNDDNFTRIAVSGDQQLAGWYCPPLVSNDNNDKLQVLLPAITTNRELWTALGGTDLQPDKDPPYQPQPYSWVQYMTGKGYAVLAMDHLGQGKSSKPDPTKDVQAPYEPVPSLSVELFHSLATQLRSVSNTLGKSFQHLILIGCSYGSENGALLAKKHPHDFDEMILTGFSKSVLGSLKGVVALNAMPAQQVDASKFSELDAGYLTSPNGTTRTYSFFGDPQYIDFDPEVSHRFFTRKDVVSVGQFISAYINPVPAPKYKGRVLVMTGEQDQAFCGPGSSAINADPRCGPLLNDTGELFPKAEYNWKSIPRSGHALTLHKSAPETLQTAESFLAGERFGSD</sequence>
<dbReference type="Proteomes" id="UP000756132">
    <property type="component" value="Chromosome 3"/>
</dbReference>
<keyword evidence="4" id="KW-1185">Reference proteome</keyword>
<feature type="chain" id="PRO_5040343002" description="AB hydrolase-1 domain-containing protein" evidence="1">
    <location>
        <begin position="19"/>
        <end position="400"/>
    </location>
</feature>
<dbReference type="Pfam" id="PF00561">
    <property type="entry name" value="Abhydrolase_1"/>
    <property type="match status" value="1"/>
</dbReference>
<dbReference type="GeneID" id="71988154"/>
<protein>
    <recommendedName>
        <fullName evidence="2">AB hydrolase-1 domain-containing protein</fullName>
    </recommendedName>
</protein>
<evidence type="ECO:0000256" key="1">
    <source>
        <dbReference type="SAM" id="SignalP"/>
    </source>
</evidence>
<dbReference type="OMA" id="GSAMNRD"/>
<dbReference type="InterPro" id="IPR000073">
    <property type="entry name" value="AB_hydrolase_1"/>
</dbReference>
<dbReference type="Gene3D" id="3.40.50.1820">
    <property type="entry name" value="alpha/beta hydrolase"/>
    <property type="match status" value="1"/>
</dbReference>
<reference evidence="3" key="1">
    <citation type="submission" date="2021-12" db="EMBL/GenBank/DDBJ databases">
        <authorList>
            <person name="Zaccaron A."/>
            <person name="Stergiopoulos I."/>
        </authorList>
    </citation>
    <scope>NUCLEOTIDE SEQUENCE</scope>
    <source>
        <strain evidence="3">Race5_Kim</strain>
    </source>
</reference>
<evidence type="ECO:0000313" key="3">
    <source>
        <dbReference type="EMBL" id="UJO14968.1"/>
    </source>
</evidence>
<dbReference type="AlphaFoldDB" id="A0A9Q8P6F0"/>
<organism evidence="3 4">
    <name type="scientific">Passalora fulva</name>
    <name type="common">Tomato leaf mold</name>
    <name type="synonym">Cladosporium fulvum</name>
    <dbReference type="NCBI Taxonomy" id="5499"/>
    <lineage>
        <taxon>Eukaryota</taxon>
        <taxon>Fungi</taxon>
        <taxon>Dikarya</taxon>
        <taxon>Ascomycota</taxon>
        <taxon>Pezizomycotina</taxon>
        <taxon>Dothideomycetes</taxon>
        <taxon>Dothideomycetidae</taxon>
        <taxon>Mycosphaerellales</taxon>
        <taxon>Mycosphaerellaceae</taxon>
        <taxon>Fulvia</taxon>
    </lineage>
</organism>
<evidence type="ECO:0000259" key="2">
    <source>
        <dbReference type="Pfam" id="PF00561"/>
    </source>
</evidence>